<proteinExistence type="predicted"/>
<keyword evidence="2" id="KW-1185">Reference proteome</keyword>
<reference evidence="1 2" key="1">
    <citation type="submission" date="2013-08" db="EMBL/GenBank/DDBJ databases">
        <title>Flavobacterium saliperosum type strain genome sequencing.</title>
        <authorList>
            <person name="Lee K."/>
            <person name="Yi H."/>
            <person name="Park S."/>
            <person name="Chun J."/>
        </authorList>
    </citation>
    <scope>NUCLEOTIDE SEQUENCE [LARGE SCALE GENOMIC DNA]</scope>
    <source>
        <strain evidence="1 2">S13</strain>
    </source>
</reference>
<accession>A0ABP2ZX93</accession>
<evidence type="ECO:0000313" key="1">
    <source>
        <dbReference type="EMBL" id="ESU20219.1"/>
    </source>
</evidence>
<protein>
    <submittedName>
        <fullName evidence="1">Uncharacterized protein</fullName>
    </submittedName>
</protein>
<comment type="caution">
    <text evidence="1">The sequence shown here is derived from an EMBL/GenBank/DDBJ whole genome shotgun (WGS) entry which is preliminary data.</text>
</comment>
<dbReference type="EMBL" id="AVFO01000071">
    <property type="protein sequence ID" value="ESU20219.1"/>
    <property type="molecule type" value="Genomic_DNA"/>
</dbReference>
<name>A0ABP2ZX93_9FLAO</name>
<organism evidence="1 2">
    <name type="scientific">Flavobacterium saliperosum S13</name>
    <dbReference type="NCBI Taxonomy" id="1341155"/>
    <lineage>
        <taxon>Bacteria</taxon>
        <taxon>Pseudomonadati</taxon>
        <taxon>Bacteroidota</taxon>
        <taxon>Flavobacteriia</taxon>
        <taxon>Flavobacteriales</taxon>
        <taxon>Flavobacteriaceae</taxon>
        <taxon>Flavobacterium</taxon>
    </lineage>
</organism>
<dbReference type="Proteomes" id="UP000018234">
    <property type="component" value="Unassembled WGS sequence"/>
</dbReference>
<sequence length="45" mass="5394">MVTQNYRFKTDFPNTKPTLNYTLKPHLQQTAVVRSVYFSFLFFGF</sequence>
<evidence type="ECO:0000313" key="2">
    <source>
        <dbReference type="Proteomes" id="UP000018234"/>
    </source>
</evidence>
<gene>
    <name evidence="1" type="ORF">FSS13T_27450</name>
</gene>